<gene>
    <name evidence="10 11" type="primary">lolA</name>
    <name evidence="11" type="ORF">G3I74_02860</name>
</gene>
<dbReference type="NCBIfam" id="TIGR00547">
    <property type="entry name" value="lolA"/>
    <property type="match status" value="1"/>
</dbReference>
<evidence type="ECO:0000256" key="1">
    <source>
        <dbReference type="ARBA" id="ARBA00004418"/>
    </source>
</evidence>
<dbReference type="PANTHER" id="PTHR35869">
    <property type="entry name" value="OUTER-MEMBRANE LIPOPROTEIN CARRIER PROTEIN"/>
    <property type="match status" value="1"/>
</dbReference>
<comment type="caution">
    <text evidence="11">The sequence shown here is derived from an EMBL/GenBank/DDBJ whole genome shotgun (WGS) entry which is preliminary data.</text>
</comment>
<keyword evidence="8 10" id="KW-0653">Protein transport</keyword>
<evidence type="ECO:0000256" key="9">
    <source>
        <dbReference type="ARBA" id="ARBA00023186"/>
    </source>
</evidence>
<keyword evidence="9 10" id="KW-0143">Chaperone</keyword>
<feature type="chain" id="PRO_5033172276" description="Outer-membrane lipoprotein carrier protein" evidence="10">
    <location>
        <begin position="18"/>
        <end position="199"/>
    </location>
</feature>
<dbReference type="GO" id="GO:0044874">
    <property type="term" value="P:lipoprotein localization to outer membrane"/>
    <property type="evidence" value="ECO:0007669"/>
    <property type="project" value="UniProtKB-UniRule"/>
</dbReference>
<dbReference type="Proteomes" id="UP000484885">
    <property type="component" value="Unassembled WGS sequence"/>
</dbReference>
<dbReference type="EMBL" id="JAAGSC010000031">
    <property type="protein sequence ID" value="NDY94669.1"/>
    <property type="molecule type" value="Genomic_DNA"/>
</dbReference>
<dbReference type="GO" id="GO:0030288">
    <property type="term" value="C:outer membrane-bounded periplasmic space"/>
    <property type="evidence" value="ECO:0007669"/>
    <property type="project" value="TreeGrafter"/>
</dbReference>
<organism evidence="11 12">
    <name type="scientific">Wenzhouxiangella limi</name>
    <dbReference type="NCBI Taxonomy" id="2707351"/>
    <lineage>
        <taxon>Bacteria</taxon>
        <taxon>Pseudomonadati</taxon>
        <taxon>Pseudomonadota</taxon>
        <taxon>Gammaproteobacteria</taxon>
        <taxon>Chromatiales</taxon>
        <taxon>Wenzhouxiangellaceae</taxon>
        <taxon>Wenzhouxiangella</taxon>
    </lineage>
</organism>
<dbReference type="CDD" id="cd16325">
    <property type="entry name" value="LolA"/>
    <property type="match status" value="1"/>
</dbReference>
<proteinExistence type="inferred from homology"/>
<dbReference type="HAMAP" id="MF_00240">
    <property type="entry name" value="LolA"/>
    <property type="match status" value="1"/>
</dbReference>
<keyword evidence="12" id="KW-1185">Reference proteome</keyword>
<evidence type="ECO:0000256" key="4">
    <source>
        <dbReference type="ARBA" id="ARBA00014035"/>
    </source>
</evidence>
<protein>
    <recommendedName>
        <fullName evidence="4 10">Outer-membrane lipoprotein carrier protein</fullName>
    </recommendedName>
</protein>
<dbReference type="Pfam" id="PF03548">
    <property type="entry name" value="LolA"/>
    <property type="match status" value="1"/>
</dbReference>
<keyword evidence="7 10" id="KW-0574">Periplasm</keyword>
<dbReference type="Gene3D" id="2.50.20.10">
    <property type="entry name" value="Lipoprotein localisation LolA/LolB/LppX"/>
    <property type="match status" value="1"/>
</dbReference>
<reference evidence="11 12" key="1">
    <citation type="submission" date="2020-02" db="EMBL/GenBank/DDBJ databases">
        <authorList>
            <person name="Zhang X.-Y."/>
        </authorList>
    </citation>
    <scope>NUCLEOTIDE SEQUENCE [LARGE SCALE GENOMIC DNA]</scope>
    <source>
        <strain evidence="11 12">C33</strain>
    </source>
</reference>
<evidence type="ECO:0000256" key="7">
    <source>
        <dbReference type="ARBA" id="ARBA00022764"/>
    </source>
</evidence>
<accession>A0A845VBJ2</accession>
<comment type="subcellular location">
    <subcellularLocation>
        <location evidence="1 10">Periplasm</location>
    </subcellularLocation>
</comment>
<dbReference type="GO" id="GO:0042953">
    <property type="term" value="P:lipoprotein transport"/>
    <property type="evidence" value="ECO:0007669"/>
    <property type="project" value="InterPro"/>
</dbReference>
<keyword evidence="5 10" id="KW-0813">Transport</keyword>
<comment type="similarity">
    <text evidence="2 10">Belongs to the LolA family.</text>
</comment>
<evidence type="ECO:0000256" key="6">
    <source>
        <dbReference type="ARBA" id="ARBA00022729"/>
    </source>
</evidence>
<dbReference type="PANTHER" id="PTHR35869:SF1">
    <property type="entry name" value="OUTER-MEMBRANE LIPOPROTEIN CARRIER PROTEIN"/>
    <property type="match status" value="1"/>
</dbReference>
<evidence type="ECO:0000256" key="8">
    <source>
        <dbReference type="ARBA" id="ARBA00022927"/>
    </source>
</evidence>
<dbReference type="InterPro" id="IPR004564">
    <property type="entry name" value="OM_lipoprot_carrier_LolA-like"/>
</dbReference>
<dbReference type="InterPro" id="IPR029046">
    <property type="entry name" value="LolA/LolB/LppX"/>
</dbReference>
<dbReference type="RefSeq" id="WP_164210064.1">
    <property type="nucleotide sequence ID" value="NZ_JAAGSC010000031.1"/>
</dbReference>
<evidence type="ECO:0000313" key="12">
    <source>
        <dbReference type="Proteomes" id="UP000484885"/>
    </source>
</evidence>
<comment type="subunit">
    <text evidence="3 10">Monomer.</text>
</comment>
<evidence type="ECO:0000313" key="11">
    <source>
        <dbReference type="EMBL" id="NDY94669.1"/>
    </source>
</evidence>
<keyword evidence="6 10" id="KW-0732">Signal</keyword>
<dbReference type="AlphaFoldDB" id="A0A845VBJ2"/>
<feature type="signal peptide" evidence="10">
    <location>
        <begin position="1"/>
        <end position="17"/>
    </location>
</feature>
<dbReference type="SUPFAM" id="SSF89392">
    <property type="entry name" value="Prokaryotic lipoproteins and lipoprotein localization factors"/>
    <property type="match status" value="1"/>
</dbReference>
<evidence type="ECO:0000256" key="3">
    <source>
        <dbReference type="ARBA" id="ARBA00011245"/>
    </source>
</evidence>
<comment type="function">
    <text evidence="10">Participates in the translocation of lipoproteins from the inner membrane to the outer membrane. Only forms a complex with a lipoprotein if the residue after the N-terminal Cys is not an aspartate (The Asp acts as a targeting signal to indicate that the lipoprotein should stay in the inner membrane).</text>
</comment>
<dbReference type="InterPro" id="IPR018323">
    <property type="entry name" value="OM_lipoprot_carrier_LolA_Pbac"/>
</dbReference>
<evidence type="ECO:0000256" key="10">
    <source>
        <dbReference type="HAMAP-Rule" id="MF_00240"/>
    </source>
</evidence>
<name>A0A845VBJ2_9GAMM</name>
<keyword evidence="11" id="KW-0449">Lipoprotein</keyword>
<evidence type="ECO:0000256" key="5">
    <source>
        <dbReference type="ARBA" id="ARBA00022448"/>
    </source>
</evidence>
<sequence length="199" mass="22913" precursor="true">MRWMICALLFLPGLVLADAKDELDRFADGLDTLSGSFRQIIFDDDGFALEESEGRLYYQAPDRFRWDYSDPFPQQLVADGQRLWHFDESLEQVTVRDQPAAGESALLVLTRPEMLERFYRIEPTESADELHFVPLDDESGFERASLRFVDGVPVTLEFTDRLVGQMTLVELRALERNPDLDDDLFRFEPPPGVDVLEGY</sequence>
<evidence type="ECO:0000256" key="2">
    <source>
        <dbReference type="ARBA" id="ARBA00007615"/>
    </source>
</evidence>